<sequence length="54" mass="6135">MEQVRVICERNPTITYDDHENEFYDGLGERLSAVGFFIGEWAICVQGNRTGISP</sequence>
<comment type="caution">
    <text evidence="1">The sequence shown here is derived from an EMBL/GenBank/DDBJ whole genome shotgun (WGS) entry which is preliminary data.</text>
</comment>
<name>A0A5J4RXL6_9ZZZZ</name>
<accession>A0A5J4RXL6</accession>
<gene>
    <name evidence="1" type="ORF">EZS27_014233</name>
</gene>
<protein>
    <submittedName>
        <fullName evidence="1">Uncharacterized protein</fullName>
    </submittedName>
</protein>
<proteinExistence type="predicted"/>
<dbReference type="EMBL" id="SNRY01000676">
    <property type="protein sequence ID" value="KAA6337713.1"/>
    <property type="molecule type" value="Genomic_DNA"/>
</dbReference>
<organism evidence="1">
    <name type="scientific">termite gut metagenome</name>
    <dbReference type="NCBI Taxonomy" id="433724"/>
    <lineage>
        <taxon>unclassified sequences</taxon>
        <taxon>metagenomes</taxon>
        <taxon>organismal metagenomes</taxon>
    </lineage>
</organism>
<evidence type="ECO:0000313" key="1">
    <source>
        <dbReference type="EMBL" id="KAA6337713.1"/>
    </source>
</evidence>
<dbReference type="AlphaFoldDB" id="A0A5J4RXL6"/>
<reference evidence="1" key="1">
    <citation type="submission" date="2019-03" db="EMBL/GenBank/DDBJ databases">
        <title>Single cell metagenomics reveals metabolic interactions within the superorganism composed of flagellate Streblomastix strix and complex community of Bacteroidetes bacteria on its surface.</title>
        <authorList>
            <person name="Treitli S.C."/>
            <person name="Kolisko M."/>
            <person name="Husnik F."/>
            <person name="Keeling P."/>
            <person name="Hampl V."/>
        </authorList>
    </citation>
    <scope>NUCLEOTIDE SEQUENCE</scope>
    <source>
        <strain evidence="1">STM</strain>
    </source>
</reference>